<keyword evidence="14" id="KW-0282">Flagellum</keyword>
<organism evidence="14 16">
    <name type="scientific">Shewanella morhuae</name>
    <dbReference type="NCBI Taxonomy" id="365591"/>
    <lineage>
        <taxon>Bacteria</taxon>
        <taxon>Pseudomonadati</taxon>
        <taxon>Pseudomonadota</taxon>
        <taxon>Gammaproteobacteria</taxon>
        <taxon>Alteromonadales</taxon>
        <taxon>Shewanellaceae</taxon>
        <taxon>Shewanella</taxon>
    </lineage>
</organism>
<dbReference type="NCBIfam" id="TIGR01397">
    <property type="entry name" value="fliM_switch"/>
    <property type="match status" value="1"/>
</dbReference>
<reference evidence="13 15" key="2">
    <citation type="submission" date="2018-04" db="EMBL/GenBank/DDBJ databases">
        <title>Genomic sequence of a freshwater isolate of Shewanella morhuae.</title>
        <authorList>
            <person name="Castillo D.E."/>
            <person name="Gram L."/>
        </authorList>
    </citation>
    <scope>NUCLEOTIDE SEQUENCE [LARGE SCALE GENOMIC DNA]</scope>
    <source>
        <strain evidence="13 15">CW7</strain>
    </source>
</reference>
<dbReference type="PIRSF" id="PIRSF002888">
    <property type="entry name" value="FliM"/>
    <property type="match status" value="1"/>
</dbReference>
<evidence type="ECO:0000256" key="10">
    <source>
        <dbReference type="NCBIfam" id="TIGR01397"/>
    </source>
</evidence>
<dbReference type="Pfam" id="PF01052">
    <property type="entry name" value="FliMN_C"/>
    <property type="match status" value="1"/>
</dbReference>
<keyword evidence="8 11" id="KW-0975">Bacterial flagellum</keyword>
<keyword evidence="4 11" id="KW-0145">Chemotaxis</keyword>
<keyword evidence="7 11" id="KW-0472">Membrane</keyword>
<evidence type="ECO:0000313" key="15">
    <source>
        <dbReference type="Proteomes" id="UP000240506"/>
    </source>
</evidence>
<reference evidence="14 16" key="3">
    <citation type="submission" date="2018-06" db="EMBL/GenBank/DDBJ databases">
        <authorList>
            <consortium name="Pathogen Informatics"/>
            <person name="Doyle S."/>
        </authorList>
    </citation>
    <scope>NUCLEOTIDE SEQUENCE [LARGE SCALE GENOMIC DNA]</scope>
    <source>
        <strain evidence="14 16">NCTC10736</strain>
    </source>
</reference>
<keyword evidence="3 11" id="KW-1003">Cell membrane</keyword>
<keyword evidence="14" id="KW-0966">Cell projection</keyword>
<evidence type="ECO:0000256" key="8">
    <source>
        <dbReference type="ARBA" id="ARBA00023143"/>
    </source>
</evidence>
<dbReference type="GO" id="GO:0050918">
    <property type="term" value="P:positive chemotaxis"/>
    <property type="evidence" value="ECO:0007669"/>
    <property type="project" value="TreeGrafter"/>
</dbReference>
<dbReference type="STRING" id="365591.SAMN05421840_101432"/>
<dbReference type="Gene3D" id="3.40.1550.10">
    <property type="entry name" value="CheC-like"/>
    <property type="match status" value="1"/>
</dbReference>
<dbReference type="InterPro" id="IPR028976">
    <property type="entry name" value="CheC-like_sf"/>
</dbReference>
<feature type="domain" description="Flagellar motor switch protein FliN-like C-terminal" evidence="12">
    <location>
        <begin position="248"/>
        <end position="317"/>
    </location>
</feature>
<dbReference type="InterPro" id="IPR036429">
    <property type="entry name" value="SpoA-like_sf"/>
</dbReference>
<dbReference type="GO" id="GO:0005886">
    <property type="term" value="C:plasma membrane"/>
    <property type="evidence" value="ECO:0007669"/>
    <property type="project" value="UniProtKB-SubCell"/>
</dbReference>
<name>A0A1N6T9U8_9GAMM</name>
<evidence type="ECO:0000313" key="14">
    <source>
        <dbReference type="EMBL" id="SUI75656.1"/>
    </source>
</evidence>
<dbReference type="GO" id="GO:0071978">
    <property type="term" value="P:bacterial-type flagellum-dependent swarming motility"/>
    <property type="evidence" value="ECO:0007669"/>
    <property type="project" value="TreeGrafter"/>
</dbReference>
<keyword evidence="6 11" id="KW-0283">Flagellar rotation</keyword>
<dbReference type="InterPro" id="IPR001689">
    <property type="entry name" value="Flag_FliM"/>
</dbReference>
<dbReference type="Gene3D" id="2.30.330.10">
    <property type="entry name" value="SpoA-like"/>
    <property type="match status" value="1"/>
</dbReference>
<proteinExistence type="inferred from homology"/>
<comment type="function">
    <text evidence="9 11">FliM is one of three proteins (FliG, FliN, FliM) that forms the rotor-mounted switch complex (C ring), located at the base of the basal body. This complex interacts with the CheY and CheZ chemotaxis proteins, in addition to contacting components of the motor that determine the direction of flagellar rotation.</text>
</comment>
<protein>
    <recommendedName>
        <fullName evidence="2 10">Flagellar motor switch protein FliM</fullName>
    </recommendedName>
</protein>
<reference evidence="13" key="1">
    <citation type="submission" date="2018-03" db="EMBL/GenBank/DDBJ databases">
        <authorList>
            <person name="Dailey F.E."/>
        </authorList>
    </citation>
    <scope>NUCLEOTIDE SEQUENCE</scope>
    <source>
        <strain evidence="13">CW7</strain>
    </source>
</reference>
<evidence type="ECO:0000256" key="5">
    <source>
        <dbReference type="ARBA" id="ARBA00022519"/>
    </source>
</evidence>
<dbReference type="Proteomes" id="UP000240506">
    <property type="component" value="Unassembled WGS sequence"/>
</dbReference>
<dbReference type="OrthoDB" id="9806941at2"/>
<dbReference type="PANTHER" id="PTHR30034">
    <property type="entry name" value="FLAGELLAR MOTOR SWITCH PROTEIN FLIM"/>
    <property type="match status" value="1"/>
</dbReference>
<dbReference type="SUPFAM" id="SSF101801">
    <property type="entry name" value="Surface presentation of antigens (SPOA)"/>
    <property type="match status" value="1"/>
</dbReference>
<evidence type="ECO:0000256" key="7">
    <source>
        <dbReference type="ARBA" id="ARBA00023136"/>
    </source>
</evidence>
<dbReference type="FunFam" id="3.40.1550.10:FF:000001">
    <property type="entry name" value="Flagellar motor switch protein FliM"/>
    <property type="match status" value="1"/>
</dbReference>
<evidence type="ECO:0000313" key="16">
    <source>
        <dbReference type="Proteomes" id="UP000255061"/>
    </source>
</evidence>
<comment type="similarity">
    <text evidence="1 11">Belongs to the FliM family.</text>
</comment>
<keyword evidence="14" id="KW-0969">Cilium</keyword>
<evidence type="ECO:0000256" key="11">
    <source>
        <dbReference type="PIRNR" id="PIRNR002888"/>
    </source>
</evidence>
<dbReference type="EMBL" id="UGYV01000001">
    <property type="protein sequence ID" value="SUI75656.1"/>
    <property type="molecule type" value="Genomic_DNA"/>
</dbReference>
<accession>A0A380A727</accession>
<dbReference type="SUPFAM" id="SSF103039">
    <property type="entry name" value="CheC-like"/>
    <property type="match status" value="1"/>
</dbReference>
<dbReference type="RefSeq" id="WP_076496675.1">
    <property type="nucleotide sequence ID" value="NZ_BPFE01000010.1"/>
</dbReference>
<comment type="subcellular location">
    <subcellularLocation>
        <location evidence="11">Cell inner membrane</location>
        <topology evidence="11">Peripheral membrane protein</topology>
    </subcellularLocation>
    <subcellularLocation>
        <location evidence="11">Bacterial flagellum basal body</location>
    </subcellularLocation>
</comment>
<dbReference type="Proteomes" id="UP000255061">
    <property type="component" value="Unassembled WGS sequence"/>
</dbReference>
<dbReference type="Pfam" id="PF02154">
    <property type="entry name" value="FliM"/>
    <property type="match status" value="1"/>
</dbReference>
<evidence type="ECO:0000256" key="1">
    <source>
        <dbReference type="ARBA" id="ARBA00011049"/>
    </source>
</evidence>
<dbReference type="CDD" id="cd17908">
    <property type="entry name" value="FliM"/>
    <property type="match status" value="1"/>
</dbReference>
<dbReference type="PRINTS" id="PR00955">
    <property type="entry name" value="FLGMOTORFLIM"/>
</dbReference>
<dbReference type="GO" id="GO:0003774">
    <property type="term" value="F:cytoskeletal motor activity"/>
    <property type="evidence" value="ECO:0007669"/>
    <property type="project" value="InterPro"/>
</dbReference>
<dbReference type="PANTHER" id="PTHR30034:SF3">
    <property type="entry name" value="FLAGELLAR MOTOR SWITCH PROTEIN FLIM"/>
    <property type="match status" value="1"/>
</dbReference>
<dbReference type="AlphaFoldDB" id="A0A1N6T9U8"/>
<keyword evidence="5 11" id="KW-0997">Cell inner membrane</keyword>
<dbReference type="GO" id="GO:0009425">
    <property type="term" value="C:bacterial-type flagellum basal body"/>
    <property type="evidence" value="ECO:0007669"/>
    <property type="project" value="UniProtKB-SubCell"/>
</dbReference>
<keyword evidence="15" id="KW-1185">Reference proteome</keyword>
<evidence type="ECO:0000256" key="3">
    <source>
        <dbReference type="ARBA" id="ARBA00022475"/>
    </source>
</evidence>
<evidence type="ECO:0000256" key="6">
    <source>
        <dbReference type="ARBA" id="ARBA00022779"/>
    </source>
</evidence>
<evidence type="ECO:0000313" key="13">
    <source>
        <dbReference type="EMBL" id="PTA50764.1"/>
    </source>
</evidence>
<gene>
    <name evidence="14" type="primary">fliM</name>
    <name evidence="13" type="ORF">C9I43_09730</name>
    <name evidence="14" type="ORF">NCTC10736_01745</name>
</gene>
<evidence type="ECO:0000256" key="9">
    <source>
        <dbReference type="ARBA" id="ARBA00025044"/>
    </source>
</evidence>
<evidence type="ECO:0000259" key="12">
    <source>
        <dbReference type="Pfam" id="PF01052"/>
    </source>
</evidence>
<dbReference type="InterPro" id="IPR001543">
    <property type="entry name" value="FliN-like_C"/>
</dbReference>
<evidence type="ECO:0000256" key="2">
    <source>
        <dbReference type="ARBA" id="ARBA00021898"/>
    </source>
</evidence>
<dbReference type="EMBL" id="PYSG01000002">
    <property type="protein sequence ID" value="PTA50764.1"/>
    <property type="molecule type" value="Genomic_DNA"/>
</dbReference>
<sequence length="342" mass="39198">MSDLLSQDEIDALLHGVDDVDDDEDDISPEDARSYDFSSQDRIVRGRMPTLEIVNERFARHLRISMFNMMRRAAEVSINGVQMLKFGEYVHTLFVPTSLNMVRFSPLKGTALITMEARLVFILVDNFFGGDGRFHAKIEGREFTPTERRIVQLLLKIIFEDYKDAWAPVMDVEFDYLDSEVNPAMANIVSPTEVVVINSFHIEVDGGGGDFHITMPYSMIEPIRELLDAGVQSDKQDTDMRWSQALHDEIMDVKVGFDANIVEHEVTLKDVMNFKAGDIIPIELPEYIMMRVEDLPTYRCKMGRSRDNLALKICEKIPRPETVKSELQLVTRKNKTRDISEI</sequence>
<evidence type="ECO:0000256" key="4">
    <source>
        <dbReference type="ARBA" id="ARBA00022500"/>
    </source>
</evidence>
<accession>A0A1N6T9U8</accession>